<dbReference type="OrthoDB" id="2333384at2759"/>
<organism evidence="1 5">
    <name type="scientific">Verticillium longisporum</name>
    <name type="common">Verticillium dahliae var. longisporum</name>
    <dbReference type="NCBI Taxonomy" id="100787"/>
    <lineage>
        <taxon>Eukaryota</taxon>
        <taxon>Fungi</taxon>
        <taxon>Dikarya</taxon>
        <taxon>Ascomycota</taxon>
        <taxon>Pezizomycotina</taxon>
        <taxon>Sordariomycetes</taxon>
        <taxon>Hypocreomycetidae</taxon>
        <taxon>Glomerellales</taxon>
        <taxon>Plectosphaerellaceae</taxon>
        <taxon>Verticillium</taxon>
    </lineage>
</organism>
<dbReference type="Gene3D" id="2.60.40.640">
    <property type="match status" value="1"/>
</dbReference>
<sequence>MPRTIAKTSNVLSIRLEAPNSLFSAGDTLIGVVARQHGLVSPHATIKIQLHGRSKSHLVVSNGQTSTTYRGRCNYFDPHEMTQTIHEGPLHIPNDAETTEWPFAITIPTHISPLALNPRTNDADMCFLPLDPETVASTALPPTFYARDIGFFSQRHHSFVEYWLHAELRYTREGHFESKEADLPLHVRAATASPVDPCSHLKTSKTLRVVASHRLVPGMETAELSFHQKTRKLFGSSKLPRFAYSLQVAYPTVIQLGSPRAIPFYVKAVPDWGRTSEDIAKVPQQVKLVDIEMEIHSTTAIRCVGTFSPKKADDTDKKPLQLHGPLSRLEKPVLIPCGDGVAPCDFGALLDLRLDVGGHQVGFREPHRPMGTFHPSFTTWNIRHSHQLKWRVRMNVADEDVSYEMTAPLIILAPSYGPAAEQSWVRPPADETWIQPPTDGEAPPAFDQIEKEREIVVAMASIIDGKGSETVTTGEKT</sequence>
<feature type="non-terminal residue" evidence="1">
    <location>
        <position position="477"/>
    </location>
</feature>
<evidence type="ECO:0000313" key="4">
    <source>
        <dbReference type="Proteomes" id="UP000044602"/>
    </source>
</evidence>
<evidence type="ECO:0000313" key="5">
    <source>
        <dbReference type="Proteomes" id="UP000045706"/>
    </source>
</evidence>
<dbReference type="EMBL" id="JAEMWZ010000168">
    <property type="protein sequence ID" value="KAG7133133.1"/>
    <property type="molecule type" value="Genomic_DNA"/>
</dbReference>
<reference evidence="3" key="2">
    <citation type="journal article" date="2021" name="Mol. Plant Pathol.">
        <title>A 20-kb lineage-specific genomic region tames virulence in pathogenic amphidiploid Verticillium longisporum.</title>
        <authorList>
            <person name="Harting R."/>
            <person name="Starke J."/>
            <person name="Kusch H."/>
            <person name="Poggeler S."/>
            <person name="Maurus I."/>
            <person name="Schluter R."/>
            <person name="Landesfeind M."/>
            <person name="Bulla I."/>
            <person name="Nowrousian M."/>
            <person name="de Jonge R."/>
            <person name="Stahlhut G."/>
            <person name="Hoff K.J."/>
            <person name="Asshauer K.P."/>
            <person name="Thurmer A."/>
            <person name="Stanke M."/>
            <person name="Daniel R."/>
            <person name="Morgenstern B."/>
            <person name="Thomma B.P.H.J."/>
            <person name="Kronstad J.W."/>
            <person name="Braus-Stromeyer S.A."/>
            <person name="Braus G.H."/>
        </authorList>
    </citation>
    <scope>NUCLEOTIDE SEQUENCE</scope>
    <source>
        <strain evidence="3">Vl32</strain>
    </source>
</reference>
<proteinExistence type="predicted"/>
<dbReference type="Proteomes" id="UP000689129">
    <property type="component" value="Unassembled WGS sequence"/>
</dbReference>
<dbReference type="Proteomes" id="UP000044602">
    <property type="component" value="Unassembled WGS sequence"/>
</dbReference>
<evidence type="ECO:0008006" key="6">
    <source>
        <dbReference type="Google" id="ProtNLM"/>
    </source>
</evidence>
<keyword evidence="4" id="KW-1185">Reference proteome</keyword>
<evidence type="ECO:0000313" key="3">
    <source>
        <dbReference type="EMBL" id="KAG7133133.1"/>
    </source>
</evidence>
<dbReference type="Proteomes" id="UP000045706">
    <property type="component" value="Unassembled WGS sequence"/>
</dbReference>
<dbReference type="EMBL" id="CVQH01021818">
    <property type="protein sequence ID" value="CRK31620.1"/>
    <property type="molecule type" value="Genomic_DNA"/>
</dbReference>
<evidence type="ECO:0000313" key="1">
    <source>
        <dbReference type="EMBL" id="CRK13541.1"/>
    </source>
</evidence>
<reference evidence="4 5" key="1">
    <citation type="submission" date="2015-05" db="EMBL/GenBank/DDBJ databases">
        <authorList>
            <person name="Fogelqvist Johan"/>
        </authorList>
    </citation>
    <scope>NUCLEOTIDE SEQUENCE [LARGE SCALE GENOMIC DNA]</scope>
    <source>
        <strain evidence="2">VL1</strain>
        <strain evidence="1">VL2</strain>
    </source>
</reference>
<accession>A0A0G4KV29</accession>
<dbReference type="AlphaFoldDB" id="A0A0G4KV29"/>
<protein>
    <recommendedName>
        <fullName evidence="6">Arrestin-like N-terminal domain-containing protein</fullName>
    </recommendedName>
</protein>
<name>A0A0G4KV29_VERLO</name>
<dbReference type="EMBL" id="CVQI01004224">
    <property type="protein sequence ID" value="CRK13541.1"/>
    <property type="molecule type" value="Genomic_DNA"/>
</dbReference>
<dbReference type="InterPro" id="IPR014752">
    <property type="entry name" value="Arrestin-like_C"/>
</dbReference>
<gene>
    <name evidence="2" type="ORF">BN1708_015990</name>
    <name evidence="1" type="ORF">BN1723_010086</name>
    <name evidence="3" type="ORF">HYQ45_008670</name>
</gene>
<evidence type="ECO:0000313" key="2">
    <source>
        <dbReference type="EMBL" id="CRK31620.1"/>
    </source>
</evidence>